<keyword evidence="3" id="KW-1185">Reference proteome</keyword>
<name>A0A0U5EPI5_9BACT</name>
<evidence type="ECO:0000256" key="1">
    <source>
        <dbReference type="SAM" id="SignalP"/>
    </source>
</evidence>
<dbReference type="KEGG" id="pnl:PNK_0315"/>
<reference evidence="3" key="1">
    <citation type="submission" date="2015-09" db="EMBL/GenBank/DDBJ databases">
        <authorList>
            <person name="Bertelli C."/>
        </authorList>
    </citation>
    <scope>NUCLEOTIDE SEQUENCE [LARGE SCALE GENOMIC DNA]</scope>
    <source>
        <strain evidence="3">KNic</strain>
    </source>
</reference>
<evidence type="ECO:0008006" key="4">
    <source>
        <dbReference type="Google" id="ProtNLM"/>
    </source>
</evidence>
<feature type="signal peptide" evidence="1">
    <location>
        <begin position="1"/>
        <end position="27"/>
    </location>
</feature>
<dbReference type="STRING" id="389348.PNK_0315"/>
<proteinExistence type="predicted"/>
<dbReference type="InParanoid" id="A0A0U5EPI5"/>
<dbReference type="AlphaFoldDB" id="A0A0U5EPI5"/>
<dbReference type="Proteomes" id="UP000069902">
    <property type="component" value="Chromosome cPNK"/>
</dbReference>
<protein>
    <recommendedName>
        <fullName evidence="4">Secreted protein</fullName>
    </recommendedName>
</protein>
<keyword evidence="1" id="KW-0732">Signal</keyword>
<gene>
    <name evidence="2" type="ORF">PNK_0315</name>
</gene>
<dbReference type="EMBL" id="LN879502">
    <property type="protein sequence ID" value="CUI15952.1"/>
    <property type="molecule type" value="Genomic_DNA"/>
</dbReference>
<dbReference type="RefSeq" id="WP_059059886.1">
    <property type="nucleotide sequence ID" value="NZ_LN879502.1"/>
</dbReference>
<evidence type="ECO:0000313" key="2">
    <source>
        <dbReference type="EMBL" id="CUI15952.1"/>
    </source>
</evidence>
<evidence type="ECO:0000313" key="3">
    <source>
        <dbReference type="Proteomes" id="UP000069902"/>
    </source>
</evidence>
<dbReference type="PATRIC" id="fig|389348.3.peg.357"/>
<accession>A0A0U5EPI5</accession>
<sequence length="229" mass="25363">MNVYKCQFLQKWFLLAFTAAIPSFSQATVADAEIIERHHHISSRDENRIEEQLTILFVDQTVYFHDYTFAVLETLPPTFSASDDALLRQNAALLAQAVYPKDFLAAGQLQALLINYINAGETYVNDLNALLDPTNPVVIADFNAWLGASNQLAIGFSQVNPKVIKLKRIQALLSDYTSLQASAANNLVPTAINNPDFTQASILFAEARTLASTRIAPLIAKGIQKSRHR</sequence>
<organism evidence="2 3">
    <name type="scientific">Candidatus Protochlamydia naegleriophila</name>
    <dbReference type="NCBI Taxonomy" id="389348"/>
    <lineage>
        <taxon>Bacteria</taxon>
        <taxon>Pseudomonadati</taxon>
        <taxon>Chlamydiota</taxon>
        <taxon>Chlamydiia</taxon>
        <taxon>Parachlamydiales</taxon>
        <taxon>Parachlamydiaceae</taxon>
        <taxon>Candidatus Protochlamydia</taxon>
    </lineage>
</organism>
<feature type="chain" id="PRO_5006856266" description="Secreted protein" evidence="1">
    <location>
        <begin position="28"/>
        <end position="229"/>
    </location>
</feature>